<dbReference type="InterPro" id="IPR006175">
    <property type="entry name" value="YjgF/YER057c/UK114"/>
</dbReference>
<proteinExistence type="inferred from homology"/>
<gene>
    <name evidence="2" type="ORF">OOT00_04570</name>
</gene>
<dbReference type="EMBL" id="JAPFPW010000003">
    <property type="protein sequence ID" value="MCW7753257.1"/>
    <property type="molecule type" value="Genomic_DNA"/>
</dbReference>
<dbReference type="Proteomes" id="UP001209681">
    <property type="component" value="Unassembled WGS sequence"/>
</dbReference>
<keyword evidence="3" id="KW-1185">Reference proteome</keyword>
<protein>
    <submittedName>
        <fullName evidence="2">RidA family protein</fullName>
    </submittedName>
</protein>
<evidence type="ECO:0000313" key="3">
    <source>
        <dbReference type="Proteomes" id="UP001209681"/>
    </source>
</evidence>
<dbReference type="PANTHER" id="PTHR11803">
    <property type="entry name" value="2-IMINOBUTANOATE/2-IMINOPROPANOATE DEAMINASE RIDA"/>
    <property type="match status" value="1"/>
</dbReference>
<evidence type="ECO:0000313" key="2">
    <source>
        <dbReference type="EMBL" id="MCW7753257.1"/>
    </source>
</evidence>
<organism evidence="2 3">
    <name type="scientific">Desulfobotulus pelophilus</name>
    <dbReference type="NCBI Taxonomy" id="2823377"/>
    <lineage>
        <taxon>Bacteria</taxon>
        <taxon>Pseudomonadati</taxon>
        <taxon>Thermodesulfobacteriota</taxon>
        <taxon>Desulfobacteria</taxon>
        <taxon>Desulfobacterales</taxon>
        <taxon>Desulfobacteraceae</taxon>
        <taxon>Desulfobotulus</taxon>
    </lineage>
</organism>
<dbReference type="InterPro" id="IPR006056">
    <property type="entry name" value="RidA"/>
</dbReference>
<dbReference type="Pfam" id="PF01042">
    <property type="entry name" value="Ribonuc_L-PSP"/>
    <property type="match status" value="1"/>
</dbReference>
<accession>A0ABT3N893</accession>
<dbReference type="InterPro" id="IPR035959">
    <property type="entry name" value="RutC-like_sf"/>
</dbReference>
<reference evidence="2 3" key="1">
    <citation type="submission" date="2022-11" db="EMBL/GenBank/DDBJ databases">
        <title>Desulfobotulus tamanensis H1 sp. nov. - anaerobic, alkaliphilic, sulphate reducing bacterium isolated from terrestrial mud volcano.</title>
        <authorList>
            <person name="Frolova A."/>
            <person name="Merkel A.Y."/>
            <person name="Slobodkin A.I."/>
        </authorList>
    </citation>
    <scope>NUCLEOTIDE SEQUENCE [LARGE SCALE GENOMIC DNA]</scope>
    <source>
        <strain evidence="2 3">H1</strain>
    </source>
</reference>
<sequence length="130" mass="13821">MKDQFVPESVCSEEAPAAIGPYSQAVTAGGLVFISGQLPLDPATGDFVEGDVAAHTHQCLKNLSAIARAAGTELNRAVKVTVFLTDMNDFAAVNEVYTRHFDKILPARSAVQVAALPKNARIEIEAILAR</sequence>
<comment type="similarity">
    <text evidence="1">Belongs to the RutC family.</text>
</comment>
<dbReference type="PROSITE" id="PS01094">
    <property type="entry name" value="UPF0076"/>
    <property type="match status" value="1"/>
</dbReference>
<dbReference type="NCBIfam" id="TIGR00004">
    <property type="entry name" value="Rid family detoxifying hydrolase"/>
    <property type="match status" value="1"/>
</dbReference>
<dbReference type="SUPFAM" id="SSF55298">
    <property type="entry name" value="YjgF-like"/>
    <property type="match status" value="1"/>
</dbReference>
<dbReference type="RefSeq" id="WP_265424113.1">
    <property type="nucleotide sequence ID" value="NZ_JAPFPW010000003.1"/>
</dbReference>
<dbReference type="CDD" id="cd00448">
    <property type="entry name" value="YjgF_YER057c_UK114_family"/>
    <property type="match status" value="1"/>
</dbReference>
<comment type="caution">
    <text evidence="2">The sequence shown here is derived from an EMBL/GenBank/DDBJ whole genome shotgun (WGS) entry which is preliminary data.</text>
</comment>
<dbReference type="InterPro" id="IPR019897">
    <property type="entry name" value="RidA_CS"/>
</dbReference>
<dbReference type="Gene3D" id="3.30.1330.40">
    <property type="entry name" value="RutC-like"/>
    <property type="match status" value="1"/>
</dbReference>
<name>A0ABT3N893_9BACT</name>
<evidence type="ECO:0000256" key="1">
    <source>
        <dbReference type="ARBA" id="ARBA00010552"/>
    </source>
</evidence>
<dbReference type="PANTHER" id="PTHR11803:SF39">
    <property type="entry name" value="2-IMINOBUTANOATE_2-IMINOPROPANOATE DEAMINASE"/>
    <property type="match status" value="1"/>
</dbReference>